<evidence type="ECO:0000313" key="3">
    <source>
        <dbReference type="Proteomes" id="UP000258309"/>
    </source>
</evidence>
<keyword evidence="1" id="KW-0812">Transmembrane</keyword>
<reference evidence="2 3" key="1">
    <citation type="submission" date="2018-05" db="EMBL/GenBank/DDBJ databases">
        <title>Draft genome sequence of Scytalidium lignicola DSM 105466, a ubiquitous saprotrophic fungus.</title>
        <authorList>
            <person name="Buettner E."/>
            <person name="Gebauer A.M."/>
            <person name="Hofrichter M."/>
            <person name="Liers C."/>
            <person name="Kellner H."/>
        </authorList>
    </citation>
    <scope>NUCLEOTIDE SEQUENCE [LARGE SCALE GENOMIC DNA]</scope>
    <source>
        <strain evidence="2 3">DSM 105466</strain>
    </source>
</reference>
<feature type="transmembrane region" description="Helical" evidence="1">
    <location>
        <begin position="260"/>
        <end position="280"/>
    </location>
</feature>
<feature type="non-terminal residue" evidence="2">
    <location>
        <position position="330"/>
    </location>
</feature>
<dbReference type="OrthoDB" id="2830640at2759"/>
<sequence>MLSYDFKTAITSGYCKGHPSSDTVECIKHLKACVLDINHPLLLPLIIFSHDISYKTDIKQRDIRDWLRRLEHAVSMRSEIEENGGYANNEGVVNLDAVNRDLIECHSQALWKRPIAYLCILEAMNEAMEFFRDHLSDDQKQNDPHIMILHANFCSRMRFFKMRLKGIESYAHTTLARIEIQRSALYNIIAQKQSQLNFQIAGEQRKLAVASKREGSSVKMLSLLGTIFLPGTYIASMFSTTFFNFQNASDMNSDVSPRFWIYWAVTIPATLIIVSIWYIWERRRESRYDREDVDLEKGSEDLERMIMEAMRKRTMSKASTWITKTNEKRS</sequence>
<organism evidence="2 3">
    <name type="scientific">Scytalidium lignicola</name>
    <name type="common">Hyphomycete</name>
    <dbReference type="NCBI Taxonomy" id="5539"/>
    <lineage>
        <taxon>Eukaryota</taxon>
        <taxon>Fungi</taxon>
        <taxon>Dikarya</taxon>
        <taxon>Ascomycota</taxon>
        <taxon>Pezizomycotina</taxon>
        <taxon>Leotiomycetes</taxon>
        <taxon>Leotiomycetes incertae sedis</taxon>
        <taxon>Scytalidium</taxon>
    </lineage>
</organism>
<protein>
    <submittedName>
        <fullName evidence="2">Uncharacterized protein</fullName>
    </submittedName>
</protein>
<dbReference type="EMBL" id="NCSJ02000069">
    <property type="protein sequence ID" value="RFU31736.1"/>
    <property type="molecule type" value="Genomic_DNA"/>
</dbReference>
<dbReference type="STRING" id="5539.A0A3E2HE96"/>
<proteinExistence type="predicted"/>
<evidence type="ECO:0000256" key="1">
    <source>
        <dbReference type="SAM" id="Phobius"/>
    </source>
</evidence>
<evidence type="ECO:0000313" key="2">
    <source>
        <dbReference type="EMBL" id="RFU31736.1"/>
    </source>
</evidence>
<keyword evidence="1" id="KW-1133">Transmembrane helix</keyword>
<dbReference type="Gene3D" id="1.20.58.340">
    <property type="entry name" value="Magnesium transport protein CorA, transmembrane region"/>
    <property type="match status" value="1"/>
</dbReference>
<feature type="transmembrane region" description="Helical" evidence="1">
    <location>
        <begin position="221"/>
        <end position="240"/>
    </location>
</feature>
<dbReference type="Proteomes" id="UP000258309">
    <property type="component" value="Unassembled WGS sequence"/>
</dbReference>
<gene>
    <name evidence="2" type="ORF">B7463_g4618</name>
</gene>
<dbReference type="AlphaFoldDB" id="A0A3E2HE96"/>
<accession>A0A3E2HE96</accession>
<keyword evidence="3" id="KW-1185">Reference proteome</keyword>
<name>A0A3E2HE96_SCYLI</name>
<comment type="caution">
    <text evidence="2">The sequence shown here is derived from an EMBL/GenBank/DDBJ whole genome shotgun (WGS) entry which is preliminary data.</text>
</comment>
<keyword evidence="1" id="KW-0472">Membrane</keyword>
<feature type="non-terminal residue" evidence="2">
    <location>
        <position position="1"/>
    </location>
</feature>